<dbReference type="SMART" id="SM00283">
    <property type="entry name" value="MA"/>
    <property type="match status" value="1"/>
</dbReference>
<dbReference type="PANTHER" id="PTHR43531:SF14">
    <property type="entry name" value="METHYL-ACCEPTING CHEMOTAXIS PROTEIN I-RELATED"/>
    <property type="match status" value="1"/>
</dbReference>
<dbReference type="EMBL" id="FNPE01000047">
    <property type="protein sequence ID" value="SDZ62198.1"/>
    <property type="molecule type" value="Genomic_DNA"/>
</dbReference>
<evidence type="ECO:0000256" key="3">
    <source>
        <dbReference type="ARBA" id="ARBA00029447"/>
    </source>
</evidence>
<dbReference type="GeneID" id="94695513"/>
<dbReference type="AlphaFoldDB" id="A0A1H3UIG6"/>
<dbReference type="Proteomes" id="UP000183417">
    <property type="component" value="Unassembled WGS sequence"/>
</dbReference>
<dbReference type="InterPro" id="IPR051310">
    <property type="entry name" value="MCP_chemotaxis"/>
</dbReference>
<name>A0A1H3UIG6_9BURK</name>
<dbReference type="Pfam" id="PF12729">
    <property type="entry name" value="4HB_MCP_1"/>
    <property type="match status" value="1"/>
</dbReference>
<feature type="region of interest" description="Disordered" evidence="5">
    <location>
        <begin position="524"/>
        <end position="584"/>
    </location>
</feature>
<gene>
    <name evidence="8" type="ORF">SAMN05421547_1478</name>
</gene>
<evidence type="ECO:0000259" key="7">
    <source>
        <dbReference type="PROSITE" id="PS50111"/>
    </source>
</evidence>
<keyword evidence="2" id="KW-0488">Methylation</keyword>
<dbReference type="SUPFAM" id="SSF58104">
    <property type="entry name" value="Methyl-accepting chemotaxis protein (MCP) signaling domain"/>
    <property type="match status" value="1"/>
</dbReference>
<evidence type="ECO:0000256" key="1">
    <source>
        <dbReference type="ARBA" id="ARBA00004370"/>
    </source>
</evidence>
<proteinExistence type="inferred from homology"/>
<feature type="compositionally biased region" description="Low complexity" evidence="5">
    <location>
        <begin position="538"/>
        <end position="569"/>
    </location>
</feature>
<evidence type="ECO:0000256" key="5">
    <source>
        <dbReference type="SAM" id="MobiDB-lite"/>
    </source>
</evidence>
<evidence type="ECO:0000256" key="4">
    <source>
        <dbReference type="PROSITE-ProRule" id="PRU00284"/>
    </source>
</evidence>
<dbReference type="FunFam" id="1.10.287.950:FF:000001">
    <property type="entry name" value="Methyl-accepting chemotaxis sensory transducer"/>
    <property type="match status" value="1"/>
</dbReference>
<keyword evidence="8" id="KW-0675">Receptor</keyword>
<comment type="similarity">
    <text evidence="3">Belongs to the methyl-accepting chemotaxis (MCP) protein family.</text>
</comment>
<reference evidence="8 9" key="1">
    <citation type="submission" date="2016-10" db="EMBL/GenBank/DDBJ databases">
        <authorList>
            <person name="de Groot N.N."/>
        </authorList>
    </citation>
    <scope>NUCLEOTIDE SEQUENCE [LARGE SCALE GENOMIC DNA]</scope>
    <source>
        <strain evidence="8 9">LMG 24775</strain>
    </source>
</reference>
<dbReference type="PRINTS" id="PR00260">
    <property type="entry name" value="CHEMTRNSDUCR"/>
</dbReference>
<keyword evidence="6" id="KW-0812">Transmembrane</keyword>
<dbReference type="InterPro" id="IPR004090">
    <property type="entry name" value="Chemotax_Me-accpt_rcpt"/>
</dbReference>
<feature type="transmembrane region" description="Helical" evidence="6">
    <location>
        <begin position="195"/>
        <end position="215"/>
    </location>
</feature>
<dbReference type="CDD" id="cd11386">
    <property type="entry name" value="MCP_signal"/>
    <property type="match status" value="1"/>
</dbReference>
<protein>
    <submittedName>
        <fullName evidence="8">Methyl-accepting chemotaxis protein-1, serine sensor receptor</fullName>
    </submittedName>
</protein>
<dbReference type="Pfam" id="PF00015">
    <property type="entry name" value="MCPsignal"/>
    <property type="match status" value="1"/>
</dbReference>
<keyword evidence="6" id="KW-1133">Transmembrane helix</keyword>
<sequence>MNPRFWTVKTKFSVAFSSLALLTMVVALLALQALSEANQNLVHFVDGINARATLAEKVRTAVDRRAIAVRNLVLVTSPADLEKEKGALTSAHADVKAWLTELQAAAESTEAAADARNLVTSIADVERRYGPVATDIVALALQNKKDVAVRKMNDECRPLLAELTETTRQYSELTRARSRQMIEQAAQAYVYRRNMLIAASMVAIFLAVLMGWLIARGLTRSLGAEPAQLGDVAQQIAQGNLSPELLRHQAPEGSVQASLNAMLQSLASVVHEVRKNADGIAGGSTEIANGNADLSQRTEQQASALQETAASMEQLSTTVRQNADNAKQVNQLALGASQVATKGGGSVQEVVNAMQDISESSRQIGEIVGVIDGIAFQTNILALNAAVEAARAGEQGKGFAVVAGEVRNLAQRSAQAAREIKQLIATSTTRVKQGTELADQAGATMAQVLQSIQRVTDLMGEISSASDEQSAGVAQVGKAVSQMDQVTQQNAALVEESAAAAASLRTQAQQLVQAVSIFQLGGQAAQPASTPPLSQPTVQARNPAPAKAALPARQAARPVLRPVSPVSPAHKQAQAQEQDDWVSF</sequence>
<dbReference type="GO" id="GO:0004888">
    <property type="term" value="F:transmembrane signaling receptor activity"/>
    <property type="evidence" value="ECO:0007669"/>
    <property type="project" value="InterPro"/>
</dbReference>
<accession>A0A1H3UIG6</accession>
<evidence type="ECO:0000256" key="2">
    <source>
        <dbReference type="ARBA" id="ARBA00022481"/>
    </source>
</evidence>
<evidence type="ECO:0000313" key="8">
    <source>
        <dbReference type="EMBL" id="SDZ62198.1"/>
    </source>
</evidence>
<feature type="domain" description="Methyl-accepting transducer" evidence="7">
    <location>
        <begin position="276"/>
        <end position="505"/>
    </location>
</feature>
<evidence type="ECO:0000313" key="9">
    <source>
        <dbReference type="Proteomes" id="UP000183417"/>
    </source>
</evidence>
<dbReference type="GO" id="GO:0005886">
    <property type="term" value="C:plasma membrane"/>
    <property type="evidence" value="ECO:0007669"/>
    <property type="project" value="TreeGrafter"/>
</dbReference>
<dbReference type="InterPro" id="IPR004089">
    <property type="entry name" value="MCPsignal_dom"/>
</dbReference>
<keyword evidence="6" id="KW-0472">Membrane</keyword>
<dbReference type="PROSITE" id="PS50111">
    <property type="entry name" value="CHEMOTAXIS_TRANSDUC_2"/>
    <property type="match status" value="1"/>
</dbReference>
<dbReference type="GO" id="GO:0006935">
    <property type="term" value="P:chemotaxis"/>
    <property type="evidence" value="ECO:0007669"/>
    <property type="project" value="InterPro"/>
</dbReference>
<organism evidence="8 9">
    <name type="scientific">Delftia lacustris</name>
    <dbReference type="NCBI Taxonomy" id="558537"/>
    <lineage>
        <taxon>Bacteria</taxon>
        <taxon>Pseudomonadati</taxon>
        <taxon>Pseudomonadota</taxon>
        <taxon>Betaproteobacteria</taxon>
        <taxon>Burkholderiales</taxon>
        <taxon>Comamonadaceae</taxon>
        <taxon>Delftia</taxon>
    </lineage>
</organism>
<dbReference type="PANTHER" id="PTHR43531">
    <property type="entry name" value="PROTEIN ICFG"/>
    <property type="match status" value="1"/>
</dbReference>
<evidence type="ECO:0000256" key="6">
    <source>
        <dbReference type="SAM" id="Phobius"/>
    </source>
</evidence>
<comment type="subcellular location">
    <subcellularLocation>
        <location evidence="1">Membrane</location>
    </subcellularLocation>
</comment>
<dbReference type="GO" id="GO:0007165">
    <property type="term" value="P:signal transduction"/>
    <property type="evidence" value="ECO:0007669"/>
    <property type="project" value="UniProtKB-KW"/>
</dbReference>
<dbReference type="Gene3D" id="1.10.287.950">
    <property type="entry name" value="Methyl-accepting chemotaxis protein"/>
    <property type="match status" value="1"/>
</dbReference>
<dbReference type="RefSeq" id="WP_074924334.1">
    <property type="nucleotide sequence ID" value="NZ_CP141274.1"/>
</dbReference>
<keyword evidence="4" id="KW-0807">Transducer</keyword>
<dbReference type="InterPro" id="IPR024478">
    <property type="entry name" value="HlyB_4HB_MCP"/>
</dbReference>